<evidence type="ECO:0000259" key="4">
    <source>
        <dbReference type="PROSITE" id="PS50011"/>
    </source>
</evidence>
<proteinExistence type="inferred from homology"/>
<organism evidence="5 6">
    <name type="scientific">Glossina brevipalpis</name>
    <dbReference type="NCBI Taxonomy" id="37001"/>
    <lineage>
        <taxon>Eukaryota</taxon>
        <taxon>Metazoa</taxon>
        <taxon>Ecdysozoa</taxon>
        <taxon>Arthropoda</taxon>
        <taxon>Hexapoda</taxon>
        <taxon>Insecta</taxon>
        <taxon>Pterygota</taxon>
        <taxon>Neoptera</taxon>
        <taxon>Endopterygota</taxon>
        <taxon>Diptera</taxon>
        <taxon>Brachycera</taxon>
        <taxon>Muscomorpha</taxon>
        <taxon>Hippoboscoidea</taxon>
        <taxon>Glossinidae</taxon>
        <taxon>Glossina</taxon>
    </lineage>
</organism>
<dbReference type="PANTHER" id="PTHR48012">
    <property type="entry name" value="STERILE20-LIKE KINASE, ISOFORM B-RELATED"/>
    <property type="match status" value="1"/>
</dbReference>
<dbReference type="PROSITE" id="PS50011">
    <property type="entry name" value="PROTEIN_KINASE_DOM"/>
    <property type="match status" value="1"/>
</dbReference>
<dbReference type="GO" id="GO:0008349">
    <property type="term" value="F:MAP kinase kinase kinase kinase activity"/>
    <property type="evidence" value="ECO:0007669"/>
    <property type="project" value="TreeGrafter"/>
</dbReference>
<protein>
    <recommendedName>
        <fullName evidence="4">Protein kinase domain-containing protein</fullName>
    </recommendedName>
</protein>
<dbReference type="GO" id="GO:0005737">
    <property type="term" value="C:cytoplasm"/>
    <property type="evidence" value="ECO:0007669"/>
    <property type="project" value="TreeGrafter"/>
</dbReference>
<accession>A0A1A9WN70</accession>
<dbReference type="AlphaFoldDB" id="A0A1A9WN70"/>
<keyword evidence="3" id="KW-0067">ATP-binding</keyword>
<keyword evidence="6" id="KW-1185">Reference proteome</keyword>
<reference evidence="5" key="2">
    <citation type="submission" date="2020-05" db="UniProtKB">
        <authorList>
            <consortium name="EnsemblMetazoa"/>
        </authorList>
    </citation>
    <scope>IDENTIFICATION</scope>
    <source>
        <strain evidence="5">IAEA</strain>
    </source>
</reference>
<dbReference type="Proteomes" id="UP000091820">
    <property type="component" value="Unassembled WGS sequence"/>
</dbReference>
<keyword evidence="2" id="KW-0547">Nucleotide-binding</keyword>
<dbReference type="Pfam" id="PF00069">
    <property type="entry name" value="Pkinase"/>
    <property type="match status" value="1"/>
</dbReference>
<name>A0A1A9WN70_9MUSC</name>
<dbReference type="SMART" id="SM00220">
    <property type="entry name" value="S_TKc"/>
    <property type="match status" value="1"/>
</dbReference>
<dbReference type="InterPro" id="IPR011009">
    <property type="entry name" value="Kinase-like_dom_sf"/>
</dbReference>
<dbReference type="STRING" id="37001.A0A1A9WN70"/>
<evidence type="ECO:0000256" key="2">
    <source>
        <dbReference type="ARBA" id="ARBA00022741"/>
    </source>
</evidence>
<dbReference type="Gene3D" id="1.10.510.10">
    <property type="entry name" value="Transferase(Phosphotransferase) domain 1"/>
    <property type="match status" value="1"/>
</dbReference>
<dbReference type="VEuPathDB" id="VectorBase:GBRI025795"/>
<sequence length="170" mass="19526">MRLNAKRIQSNELAAIKVIKLEPTDDIQIIQQEIIMMRDCRHPNIIAYYGSYLRRDKLWICMEYCGGGSLQDIYQVTGPLSEQQIAYMCRETLKGLEYLHSMGKMHRDIKGANILLTEYGDVKLADFGVSAQITATINKRKSFIGFNEYFTKLGTVKKVPNNRLRNLSDV</sequence>
<dbReference type="InterPro" id="IPR050629">
    <property type="entry name" value="STE20/SPS1-PAK"/>
</dbReference>
<evidence type="ECO:0000313" key="5">
    <source>
        <dbReference type="EnsemblMetazoa" id="GBRI025795-PA"/>
    </source>
</evidence>
<dbReference type="GO" id="GO:0005524">
    <property type="term" value="F:ATP binding"/>
    <property type="evidence" value="ECO:0007669"/>
    <property type="project" value="UniProtKB-KW"/>
</dbReference>
<dbReference type="InterPro" id="IPR000719">
    <property type="entry name" value="Prot_kinase_dom"/>
</dbReference>
<comment type="similarity">
    <text evidence="1">Belongs to the protein kinase superfamily. STE Ser/Thr protein kinase family. STE20 subfamily.</text>
</comment>
<reference evidence="6" key="1">
    <citation type="submission" date="2014-03" db="EMBL/GenBank/DDBJ databases">
        <authorList>
            <person name="Aksoy S."/>
            <person name="Warren W."/>
            <person name="Wilson R.K."/>
        </authorList>
    </citation>
    <scope>NUCLEOTIDE SEQUENCE [LARGE SCALE GENOMIC DNA]</scope>
    <source>
        <strain evidence="6">IAEA</strain>
    </source>
</reference>
<dbReference type="PANTHER" id="PTHR48012:SF18">
    <property type="entry name" value="HAPPYHOUR, ISOFORM A"/>
    <property type="match status" value="1"/>
</dbReference>
<evidence type="ECO:0000256" key="3">
    <source>
        <dbReference type="ARBA" id="ARBA00022840"/>
    </source>
</evidence>
<feature type="domain" description="Protein kinase" evidence="4">
    <location>
        <begin position="1"/>
        <end position="170"/>
    </location>
</feature>
<evidence type="ECO:0000313" key="6">
    <source>
        <dbReference type="Proteomes" id="UP000091820"/>
    </source>
</evidence>
<evidence type="ECO:0000256" key="1">
    <source>
        <dbReference type="ARBA" id="ARBA00008874"/>
    </source>
</evidence>
<dbReference type="EnsemblMetazoa" id="GBRI025795-RA">
    <property type="protein sequence ID" value="GBRI025795-PA"/>
    <property type="gene ID" value="GBRI025795"/>
</dbReference>
<dbReference type="SUPFAM" id="SSF56112">
    <property type="entry name" value="Protein kinase-like (PK-like)"/>
    <property type="match status" value="1"/>
</dbReference>